<dbReference type="EMBL" id="BK015354">
    <property type="protein sequence ID" value="DAE02856.1"/>
    <property type="molecule type" value="Genomic_DNA"/>
</dbReference>
<organism evidence="1">
    <name type="scientific">Siphoviridae sp. ctrvp54</name>
    <dbReference type="NCBI Taxonomy" id="2825690"/>
    <lineage>
        <taxon>Viruses</taxon>
        <taxon>Duplodnaviria</taxon>
        <taxon>Heunggongvirae</taxon>
        <taxon>Uroviricota</taxon>
        <taxon>Caudoviricetes</taxon>
    </lineage>
</organism>
<name>A0A8S5P848_9CAUD</name>
<dbReference type="SUPFAM" id="SSF88659">
    <property type="entry name" value="Sigma3 and sigma4 domains of RNA polymerase sigma factors"/>
    <property type="match status" value="1"/>
</dbReference>
<proteinExistence type="predicted"/>
<dbReference type="Gene3D" id="1.10.10.10">
    <property type="entry name" value="Winged helix-like DNA-binding domain superfamily/Winged helix DNA-binding domain"/>
    <property type="match status" value="1"/>
</dbReference>
<evidence type="ECO:0000313" key="1">
    <source>
        <dbReference type="EMBL" id="DAE02856.1"/>
    </source>
</evidence>
<dbReference type="InterPro" id="IPR036388">
    <property type="entry name" value="WH-like_DNA-bd_sf"/>
</dbReference>
<sequence>MLHRKPSNPYSEKAKIVLSEVLWKEREIAAMLEEMERLHAMRTRITSTLREVTTSPTGFSGDKRADATARLIELQDKLRDRVALYAESVESVLQLIDGLHSGRQREVMQRRYVLGWTFPRIAADLGVELDTAYHLHGRALYNVGKSLSNSEPA</sequence>
<reference evidence="1" key="1">
    <citation type="journal article" date="2021" name="Proc. Natl. Acad. Sci. U.S.A.">
        <title>A Catalog of Tens of Thousands of Viruses from Human Metagenomes Reveals Hidden Associations with Chronic Diseases.</title>
        <authorList>
            <person name="Tisza M.J."/>
            <person name="Buck C.B."/>
        </authorList>
    </citation>
    <scope>NUCLEOTIDE SEQUENCE</scope>
    <source>
        <strain evidence="1">Ctrvp54</strain>
    </source>
</reference>
<protein>
    <submittedName>
        <fullName evidence="1">Uncharacterized protein</fullName>
    </submittedName>
</protein>
<accession>A0A8S5P848</accession>
<dbReference type="InterPro" id="IPR013324">
    <property type="entry name" value="RNA_pol_sigma_r3/r4-like"/>
</dbReference>